<evidence type="ECO:0000313" key="9">
    <source>
        <dbReference type="Proteomes" id="UP000231279"/>
    </source>
</evidence>
<keyword evidence="4 6" id="KW-0804">Transcription</keyword>
<keyword evidence="5 6" id="KW-0539">Nucleus</keyword>
<evidence type="ECO:0000256" key="4">
    <source>
        <dbReference type="ARBA" id="ARBA00023163"/>
    </source>
</evidence>
<dbReference type="OrthoDB" id="689823at2759"/>
<evidence type="ECO:0000256" key="6">
    <source>
        <dbReference type="RuleBase" id="RU367028"/>
    </source>
</evidence>
<keyword evidence="2 6" id="KW-0678">Repressor</keyword>
<dbReference type="InterPro" id="IPR038933">
    <property type="entry name" value="Ovate"/>
</dbReference>
<comment type="caution">
    <text evidence="8">The sequence shown here is derived from an EMBL/GenBank/DDBJ whole genome shotgun (WGS) entry which is preliminary data.</text>
</comment>
<comment type="subcellular location">
    <subcellularLocation>
        <location evidence="1 6">Nucleus</location>
    </subcellularLocation>
</comment>
<evidence type="ECO:0000256" key="1">
    <source>
        <dbReference type="ARBA" id="ARBA00004123"/>
    </source>
</evidence>
<dbReference type="PANTHER" id="PTHR33057:SF26">
    <property type="entry name" value="TRANSCRIPTION REPRESSOR OFP13"/>
    <property type="match status" value="1"/>
</dbReference>
<dbReference type="NCBIfam" id="TIGR01568">
    <property type="entry name" value="A_thal_3678"/>
    <property type="match status" value="1"/>
</dbReference>
<protein>
    <recommendedName>
        <fullName evidence="6">Transcription repressor</fullName>
    </recommendedName>
    <alternativeName>
        <fullName evidence="6">Ovate family protein</fullName>
    </alternativeName>
</protein>
<keyword evidence="3 6" id="KW-0805">Transcription regulation</keyword>
<dbReference type="PROSITE" id="PS51754">
    <property type="entry name" value="OVATE"/>
    <property type="match status" value="1"/>
</dbReference>
<dbReference type="STRING" id="429701.A0A2G9GC93"/>
<proteinExistence type="predicted"/>
<evidence type="ECO:0000256" key="5">
    <source>
        <dbReference type="ARBA" id="ARBA00023242"/>
    </source>
</evidence>
<dbReference type="Proteomes" id="UP000231279">
    <property type="component" value="Unassembled WGS sequence"/>
</dbReference>
<keyword evidence="9" id="KW-1185">Reference proteome</keyword>
<feature type="domain" description="OVATE" evidence="7">
    <location>
        <begin position="91"/>
        <end position="150"/>
    </location>
</feature>
<dbReference type="GO" id="GO:0005634">
    <property type="term" value="C:nucleus"/>
    <property type="evidence" value="ECO:0007669"/>
    <property type="project" value="UniProtKB-SubCell"/>
</dbReference>
<comment type="function">
    <text evidence="6">Transcriptional repressor that regulates multiple aspects of plant growth and development.</text>
</comment>
<dbReference type="PANTHER" id="PTHR33057">
    <property type="entry name" value="TRANSCRIPTION REPRESSOR OFP7-RELATED"/>
    <property type="match status" value="1"/>
</dbReference>
<evidence type="ECO:0000256" key="2">
    <source>
        <dbReference type="ARBA" id="ARBA00022491"/>
    </source>
</evidence>
<sequence length="196" mass="21632">MGKKKLPFLCKPAAAAAVSWPWPGCANTPKTLSFREYNKNNYFEQESFPSESETEDSAVIRGLKAERLIFKPGETNSILEEAKTETPYKVLAIDSKDPFIDFRVSMEEMVEAYGIKEWKFLEELLAWYLQANGESNQGYIVAAFVDLVIHLSASVSSDCSGSDIDENCSSSSTTTQYSFTSSSSLLSLCNGLISGL</sequence>
<dbReference type="AlphaFoldDB" id="A0A2G9GC93"/>
<evidence type="ECO:0000259" key="7">
    <source>
        <dbReference type="PROSITE" id="PS51754"/>
    </source>
</evidence>
<organism evidence="8 9">
    <name type="scientific">Handroanthus impetiginosus</name>
    <dbReference type="NCBI Taxonomy" id="429701"/>
    <lineage>
        <taxon>Eukaryota</taxon>
        <taxon>Viridiplantae</taxon>
        <taxon>Streptophyta</taxon>
        <taxon>Embryophyta</taxon>
        <taxon>Tracheophyta</taxon>
        <taxon>Spermatophyta</taxon>
        <taxon>Magnoliopsida</taxon>
        <taxon>eudicotyledons</taxon>
        <taxon>Gunneridae</taxon>
        <taxon>Pentapetalae</taxon>
        <taxon>asterids</taxon>
        <taxon>lamiids</taxon>
        <taxon>Lamiales</taxon>
        <taxon>Bignoniaceae</taxon>
        <taxon>Crescentiina</taxon>
        <taxon>Tabebuia alliance</taxon>
        <taxon>Handroanthus</taxon>
    </lineage>
</organism>
<evidence type="ECO:0000313" key="8">
    <source>
        <dbReference type="EMBL" id="PIN02815.1"/>
    </source>
</evidence>
<dbReference type="Pfam" id="PF04844">
    <property type="entry name" value="Ovate"/>
    <property type="match status" value="1"/>
</dbReference>
<accession>A0A2G9GC93</accession>
<name>A0A2G9GC93_9LAMI</name>
<dbReference type="InterPro" id="IPR006458">
    <property type="entry name" value="Ovate_C"/>
</dbReference>
<reference evidence="9" key="1">
    <citation type="journal article" date="2018" name="Gigascience">
        <title>Genome assembly of the Pink Ipe (Handroanthus impetiginosus, Bignoniaceae), a highly valued, ecologically keystone Neotropical timber forest tree.</title>
        <authorList>
            <person name="Silva-Junior O.B."/>
            <person name="Grattapaglia D."/>
            <person name="Novaes E."/>
            <person name="Collevatti R.G."/>
        </authorList>
    </citation>
    <scope>NUCLEOTIDE SEQUENCE [LARGE SCALE GENOMIC DNA]</scope>
    <source>
        <strain evidence="9">cv. UFG-1</strain>
    </source>
</reference>
<evidence type="ECO:0000256" key="3">
    <source>
        <dbReference type="ARBA" id="ARBA00023015"/>
    </source>
</evidence>
<dbReference type="GO" id="GO:0045892">
    <property type="term" value="P:negative regulation of DNA-templated transcription"/>
    <property type="evidence" value="ECO:0007669"/>
    <property type="project" value="UniProtKB-UniRule"/>
</dbReference>
<dbReference type="EMBL" id="NKXS01005761">
    <property type="protein sequence ID" value="PIN02815.1"/>
    <property type="molecule type" value="Genomic_DNA"/>
</dbReference>
<gene>
    <name evidence="8" type="ORF">CDL12_24670</name>
</gene>